<evidence type="ECO:0000256" key="1">
    <source>
        <dbReference type="SAM" id="SignalP"/>
    </source>
</evidence>
<dbReference type="EMBL" id="KY563386">
    <property type="protein sequence ID" value="ARK19795.1"/>
    <property type="molecule type" value="mRNA"/>
</dbReference>
<organism evidence="2">
    <name type="scientific">Ampulex compressa</name>
    <name type="common">Emerald cockroach wasp</name>
    <dbReference type="NCBI Taxonomy" id="860918"/>
    <lineage>
        <taxon>Eukaryota</taxon>
        <taxon>Metazoa</taxon>
        <taxon>Ecdysozoa</taxon>
        <taxon>Arthropoda</taxon>
        <taxon>Hexapoda</taxon>
        <taxon>Insecta</taxon>
        <taxon>Pterygota</taxon>
        <taxon>Neoptera</taxon>
        <taxon>Endopterygota</taxon>
        <taxon>Hymenoptera</taxon>
        <taxon>Apocrita</taxon>
        <taxon>Aculeata</taxon>
        <taxon>Apoidea</taxon>
        <taxon>Ampulicidae</taxon>
        <taxon>Ampulicini</taxon>
        <taxon>Ampulex</taxon>
    </lineage>
</organism>
<dbReference type="AlphaFoldDB" id="A0A1W6EVR3"/>
<evidence type="ECO:0000313" key="2">
    <source>
        <dbReference type="EMBL" id="ARK19795.1"/>
    </source>
</evidence>
<feature type="chain" id="PRO_5012213228" evidence="1">
    <location>
        <begin position="22"/>
        <end position="41"/>
    </location>
</feature>
<reference evidence="2" key="1">
    <citation type="submission" date="2017-02" db="EMBL/GenBank/DDBJ databases">
        <title>Parasitoid Jewel Wasp Mounts Multi-Pronged Neurochemical Attack to Hijack a Host Brain.</title>
        <authorList>
            <person name="Arvidson R.S."/>
            <person name="Kaiser M."/>
            <person name="Libersat F."/>
            <person name="Adams M.E."/>
        </authorList>
    </citation>
    <scope>NUCLEOTIDE SEQUENCE</scope>
    <source>
        <strain evidence="2">13</strain>
    </source>
</reference>
<name>A0A1W6EVR3_AMPCP</name>
<sequence>MKTYVLLFYVVILAIIVICRASKNADNFNKEEIKRQLKARH</sequence>
<proteinExistence type="evidence at transcript level"/>
<feature type="signal peptide" evidence="1">
    <location>
        <begin position="1"/>
        <end position="21"/>
    </location>
</feature>
<protein>
    <submittedName>
        <fullName evidence="2">Venom protein</fullName>
    </submittedName>
</protein>
<accession>A0A1W6EVR3</accession>
<keyword evidence="1" id="KW-0732">Signal</keyword>